<protein>
    <submittedName>
        <fullName evidence="3">Uncharacterized protein</fullName>
    </submittedName>
</protein>
<keyword evidence="4" id="KW-1185">Reference proteome</keyword>
<organism evidence="3 4">
    <name type="scientific">Daphnia galeata</name>
    <dbReference type="NCBI Taxonomy" id="27404"/>
    <lineage>
        <taxon>Eukaryota</taxon>
        <taxon>Metazoa</taxon>
        <taxon>Ecdysozoa</taxon>
        <taxon>Arthropoda</taxon>
        <taxon>Crustacea</taxon>
        <taxon>Branchiopoda</taxon>
        <taxon>Diplostraca</taxon>
        <taxon>Cladocera</taxon>
        <taxon>Anomopoda</taxon>
        <taxon>Daphniidae</taxon>
        <taxon>Daphnia</taxon>
    </lineage>
</organism>
<evidence type="ECO:0000313" key="4">
    <source>
        <dbReference type="Proteomes" id="UP000789390"/>
    </source>
</evidence>
<dbReference type="EMBL" id="CAKKLH010000068">
    <property type="protein sequence ID" value="CAH0101939.1"/>
    <property type="molecule type" value="Genomic_DNA"/>
</dbReference>
<evidence type="ECO:0000313" key="3">
    <source>
        <dbReference type="EMBL" id="CAH0101939.1"/>
    </source>
</evidence>
<dbReference type="OrthoDB" id="6366905at2759"/>
<feature type="compositionally biased region" description="Polar residues" evidence="1">
    <location>
        <begin position="92"/>
        <end position="110"/>
    </location>
</feature>
<sequence length="633" mass="71718">MSVTDSTMKLALICLSIFLVVSCSQPKQNKKSPWPLVLPMSYYYSPRAFYQWQNPYILDDPATGLDSLNPSSSALNWEEPEQTFQSEEDRPINSQDSITKPLSDSTTQSRSANRYRLNSFNLAQMHPAAQQRLFFGALNPFNSNSNNWLGTFFQSSTLVTVTVPSTLVTAVISTCIPATQFIAGGSNMACARRRRHIVDDPSDPFEDDRVTPTLVQQVEPTAIPTVNIDRDRRQVDYQQQQRAIISSKDDADSLDANSDAHHQLTILQRQNRALTVTFTTTSISFVFSSTIVKKTLNLAIPLVTLVVGDGFYQPFSSALASPWQQASSPAYKPFLPNRPVYYYYHHPNQPNNWAQYFQDHFYNPIALTDPTANMPYYNDKKYSPQGIFSGQQRSTSTKNDYAADESVEPKVSFSRQRFPYWNQKFFLLDNDAHTVQALRPLPLLELFSSMQQLSQIKPSTPLTRPIFARQTVKMTATELVDVTSTIICVPSKFFANLTNLITCPTYNPYNRTRRSIDFDDDFLENFVFPTTVNQENLVMPTVLINDQWRSPVYEIESTKNEDVDDRLELNYYNLPSMTNRKDRAMFNRVPSTSTVIIITTDTHYVTKAINPVSSVTGQPGALICMPPGFVLCA</sequence>
<evidence type="ECO:0000256" key="2">
    <source>
        <dbReference type="SAM" id="SignalP"/>
    </source>
</evidence>
<reference evidence="3" key="1">
    <citation type="submission" date="2021-11" db="EMBL/GenBank/DDBJ databases">
        <authorList>
            <person name="Schell T."/>
        </authorList>
    </citation>
    <scope>NUCLEOTIDE SEQUENCE</scope>
    <source>
        <strain evidence="3">M5</strain>
    </source>
</reference>
<keyword evidence="2" id="KW-0732">Signal</keyword>
<feature type="signal peptide" evidence="2">
    <location>
        <begin position="1"/>
        <end position="23"/>
    </location>
</feature>
<name>A0A8J2RJF8_9CRUS</name>
<dbReference type="AlphaFoldDB" id="A0A8J2RJF8"/>
<dbReference type="Proteomes" id="UP000789390">
    <property type="component" value="Unassembled WGS sequence"/>
</dbReference>
<feature type="chain" id="PRO_5035218843" evidence="2">
    <location>
        <begin position="24"/>
        <end position="633"/>
    </location>
</feature>
<proteinExistence type="predicted"/>
<gene>
    <name evidence="3" type="ORF">DGAL_LOCUS4311</name>
</gene>
<comment type="caution">
    <text evidence="3">The sequence shown here is derived from an EMBL/GenBank/DDBJ whole genome shotgun (WGS) entry which is preliminary data.</text>
</comment>
<evidence type="ECO:0000256" key="1">
    <source>
        <dbReference type="SAM" id="MobiDB-lite"/>
    </source>
</evidence>
<accession>A0A8J2RJF8</accession>
<feature type="region of interest" description="Disordered" evidence="1">
    <location>
        <begin position="78"/>
        <end position="110"/>
    </location>
</feature>